<dbReference type="Proteomes" id="UP001558713">
    <property type="component" value="Unassembled WGS sequence"/>
</dbReference>
<feature type="region of interest" description="Disordered" evidence="1">
    <location>
        <begin position="413"/>
        <end position="433"/>
    </location>
</feature>
<name>A0ABD0ZDX6_CARAN</name>
<feature type="region of interest" description="Disordered" evidence="1">
    <location>
        <begin position="312"/>
        <end position="336"/>
    </location>
</feature>
<organism evidence="2 3">
    <name type="scientific">Cardamine amara subsp. amara</name>
    <dbReference type="NCBI Taxonomy" id="228776"/>
    <lineage>
        <taxon>Eukaryota</taxon>
        <taxon>Viridiplantae</taxon>
        <taxon>Streptophyta</taxon>
        <taxon>Embryophyta</taxon>
        <taxon>Tracheophyta</taxon>
        <taxon>Spermatophyta</taxon>
        <taxon>Magnoliopsida</taxon>
        <taxon>eudicotyledons</taxon>
        <taxon>Gunneridae</taxon>
        <taxon>Pentapetalae</taxon>
        <taxon>rosids</taxon>
        <taxon>malvids</taxon>
        <taxon>Brassicales</taxon>
        <taxon>Brassicaceae</taxon>
        <taxon>Cardamineae</taxon>
        <taxon>Cardamine</taxon>
    </lineage>
</organism>
<accession>A0ABD0ZDX6</accession>
<dbReference type="EMBL" id="JBANAX010000806">
    <property type="protein sequence ID" value="KAL1192873.1"/>
    <property type="molecule type" value="Genomic_DNA"/>
</dbReference>
<gene>
    <name evidence="2" type="ORF">V5N11_013258</name>
</gene>
<evidence type="ECO:0000313" key="2">
    <source>
        <dbReference type="EMBL" id="KAL1192873.1"/>
    </source>
</evidence>
<sequence length="433" mass="49498">MKCMLEQILEGQEKITLDFNEKIDALYTDLNGKIEALSTHVKNLDIQVAHNDESLKRQEEFLQDKRNSIVKKGLSAEDIIYLQKVEDDVIFEELRPASIDADTSCRSTHTESSETLLTIETKVNPELMGVDRHTPCVNRHAHTANTVFLKKLPKIEDKKVCDKLETGNSHNQEVNKLHFKDFTARKPKAVGRKKKPQRRAVTAEPLMTLTPVRQVGDTIEYKMQCGGTSRPFAKVRAIITPEFKAKGQAVMDEMMHRILKPKMLNLSEDIRVASMRRSTQTTCVDRRAPPVCPYFSETSCFRVDLNVASPRASVKQKAPHPTLHSPQKKQRYALSKPKSSNIINKTFQGTKIVLQLTKPRDYRRAFVSSIDDFARKRSFPPRRMSHPVYVPHYLGRPHAPHAYTPPWMRRQFSERHPFAPTRPPDARASAKSS</sequence>
<keyword evidence="3" id="KW-1185">Reference proteome</keyword>
<comment type="caution">
    <text evidence="2">The sequence shown here is derived from an EMBL/GenBank/DDBJ whole genome shotgun (WGS) entry which is preliminary data.</text>
</comment>
<evidence type="ECO:0000256" key="1">
    <source>
        <dbReference type="SAM" id="MobiDB-lite"/>
    </source>
</evidence>
<dbReference type="AlphaFoldDB" id="A0ABD0ZDX6"/>
<evidence type="ECO:0000313" key="3">
    <source>
        <dbReference type="Proteomes" id="UP001558713"/>
    </source>
</evidence>
<proteinExistence type="predicted"/>
<protein>
    <submittedName>
        <fullName evidence="2">Uncharacterized protein</fullName>
    </submittedName>
</protein>
<reference evidence="2 3" key="1">
    <citation type="submission" date="2024-04" db="EMBL/GenBank/DDBJ databases">
        <title>Genome assembly C_amara_ONT_v2.</title>
        <authorList>
            <person name="Yant L."/>
            <person name="Moore C."/>
            <person name="Slenker M."/>
        </authorList>
    </citation>
    <scope>NUCLEOTIDE SEQUENCE [LARGE SCALE GENOMIC DNA]</scope>
    <source>
        <tissue evidence="2">Leaf</tissue>
    </source>
</reference>